<accession>G2QUY0</accession>
<dbReference type="Proteomes" id="UP000008181">
    <property type="component" value="Chromosome 1"/>
</dbReference>
<evidence type="ECO:0000313" key="2">
    <source>
        <dbReference type="EMBL" id="AEO64578.1"/>
    </source>
</evidence>
<dbReference type="eggNOG" id="ENOG502SIQW">
    <property type="taxonomic scope" value="Eukaryota"/>
</dbReference>
<dbReference type="KEGG" id="ttt:THITE_2110863"/>
<keyword evidence="1" id="KW-0175">Coiled coil</keyword>
<feature type="coiled-coil region" evidence="1">
    <location>
        <begin position="39"/>
        <end position="80"/>
    </location>
</feature>
<dbReference type="RefSeq" id="XP_003650914.1">
    <property type="nucleotide sequence ID" value="XM_003650866.1"/>
</dbReference>
<reference evidence="2 3" key="1">
    <citation type="journal article" date="2011" name="Nat. Biotechnol.">
        <title>Comparative genomic analysis of the thermophilic biomass-degrading fungi Myceliophthora thermophila and Thielavia terrestris.</title>
        <authorList>
            <person name="Berka R.M."/>
            <person name="Grigoriev I.V."/>
            <person name="Otillar R."/>
            <person name="Salamov A."/>
            <person name="Grimwood J."/>
            <person name="Reid I."/>
            <person name="Ishmael N."/>
            <person name="John T."/>
            <person name="Darmond C."/>
            <person name="Moisan M.-C."/>
            <person name="Henrissat B."/>
            <person name="Coutinho P.M."/>
            <person name="Lombard V."/>
            <person name="Natvig D.O."/>
            <person name="Lindquist E."/>
            <person name="Schmutz J."/>
            <person name="Lucas S."/>
            <person name="Harris P."/>
            <person name="Powlowski J."/>
            <person name="Bellemare A."/>
            <person name="Taylor D."/>
            <person name="Butler G."/>
            <person name="de Vries R.P."/>
            <person name="Allijn I.E."/>
            <person name="van den Brink J."/>
            <person name="Ushinsky S."/>
            <person name="Storms R."/>
            <person name="Powell A.J."/>
            <person name="Paulsen I.T."/>
            <person name="Elbourne L.D.H."/>
            <person name="Baker S.E."/>
            <person name="Magnuson J."/>
            <person name="LaBoissiere S."/>
            <person name="Clutterbuck A.J."/>
            <person name="Martinez D."/>
            <person name="Wogulis M."/>
            <person name="de Leon A.L."/>
            <person name="Rey M.W."/>
            <person name="Tsang A."/>
        </authorList>
    </citation>
    <scope>NUCLEOTIDE SEQUENCE [LARGE SCALE GENOMIC DNA]</scope>
    <source>
        <strain evidence="3">ATCC 38088 / NRRL 8126</strain>
    </source>
</reference>
<keyword evidence="3" id="KW-1185">Reference proteome</keyword>
<dbReference type="GeneID" id="11517672"/>
<sequence>MLHDLDMKYRHTIHGFDLVIKDEEARRLKLRSIVLRDEAMSLKDQLLSRDRRIKELEDRVDDVRGQLESAQEKARRQDRLMLTQSREIANLKVSPVSDPMLFRLTLTAVTIGGIVGVQRRVARLGKDLVRKARPFA</sequence>
<gene>
    <name evidence="2" type="ORF">THITE_2110863</name>
</gene>
<dbReference type="EMBL" id="CP003009">
    <property type="protein sequence ID" value="AEO64578.1"/>
    <property type="molecule type" value="Genomic_DNA"/>
</dbReference>
<dbReference type="HOGENOM" id="CLU_1876869_0_0_1"/>
<evidence type="ECO:0000313" key="3">
    <source>
        <dbReference type="Proteomes" id="UP000008181"/>
    </source>
</evidence>
<evidence type="ECO:0000256" key="1">
    <source>
        <dbReference type="SAM" id="Coils"/>
    </source>
</evidence>
<dbReference type="OrthoDB" id="20105at2759"/>
<dbReference type="AlphaFoldDB" id="G2QUY0"/>
<organism evidence="2 3">
    <name type="scientific">Thermothielavioides terrestris (strain ATCC 38088 / NRRL 8126)</name>
    <name type="common">Thielavia terrestris</name>
    <dbReference type="NCBI Taxonomy" id="578455"/>
    <lineage>
        <taxon>Eukaryota</taxon>
        <taxon>Fungi</taxon>
        <taxon>Dikarya</taxon>
        <taxon>Ascomycota</taxon>
        <taxon>Pezizomycotina</taxon>
        <taxon>Sordariomycetes</taxon>
        <taxon>Sordariomycetidae</taxon>
        <taxon>Sordariales</taxon>
        <taxon>Chaetomiaceae</taxon>
        <taxon>Thermothielavioides</taxon>
        <taxon>Thermothielavioides terrestris</taxon>
    </lineage>
</organism>
<protein>
    <submittedName>
        <fullName evidence="2">Uncharacterized protein</fullName>
    </submittedName>
</protein>
<name>G2QUY0_THETT</name>
<proteinExistence type="predicted"/>